<feature type="domain" description="Phosphogluconate dehydrogenase NAD-binding putative C-terminal" evidence="1">
    <location>
        <begin position="227"/>
        <end position="296"/>
    </location>
</feature>
<dbReference type="InterPro" id="IPR015814">
    <property type="entry name" value="Pgluconate_DH_NAD-bd_C"/>
</dbReference>
<proteinExistence type="predicted"/>
<dbReference type="InterPro" id="IPR013328">
    <property type="entry name" value="6PGD_dom2"/>
</dbReference>
<dbReference type="Pfam" id="PF09130">
    <property type="entry name" value="DUF1932"/>
    <property type="match status" value="1"/>
</dbReference>
<name>A0ABR2UTR4_9PEZI</name>
<accession>A0ABR2UTR4</accession>
<dbReference type="Proteomes" id="UP001408356">
    <property type="component" value="Unassembled WGS sequence"/>
</dbReference>
<dbReference type="SUPFAM" id="SSF51735">
    <property type="entry name" value="NAD(P)-binding Rossmann-fold domains"/>
    <property type="match status" value="1"/>
</dbReference>
<evidence type="ECO:0000259" key="1">
    <source>
        <dbReference type="Pfam" id="PF09130"/>
    </source>
</evidence>
<comment type="caution">
    <text evidence="2">The sequence shown here is derived from an EMBL/GenBank/DDBJ whole genome shotgun (WGS) entry which is preliminary data.</text>
</comment>
<dbReference type="InterPro" id="IPR036291">
    <property type="entry name" value="NAD(P)-bd_dom_sf"/>
</dbReference>
<dbReference type="SUPFAM" id="SSF48179">
    <property type="entry name" value="6-phosphogluconate dehydrogenase C-terminal domain-like"/>
    <property type="match status" value="1"/>
</dbReference>
<sequence>MAEDKTFVGVGMSPLPPLDEVGSTNGKPTIAIMSFGEMGMGIASLLTRYSYPVVTNLDGRSENTLHRAKSLDVKVLPLDEMLDKASVFLSIVPPAESLTLARRVAEAYHPSGRLMPALTYIDLNAISPDLCKKIGETIKPIGITFIDGAIIGFPPKELEDETWFRPSITMSGPSISDIAGPWTTKLISLLNIRQVGDKIGDASCLKMCFGGIYKGHTAIFIQAYTTAHRMGVLEPLRQHMAEYFPGVTAVHESSMYGSQRKAYRWIKEMEEVQSTFGNYGGWGPELFTGVGDVFRLLAKETDLEKNSRHTVNEITDEICKSLIDKTLNGS</sequence>
<reference evidence="2 3" key="1">
    <citation type="journal article" date="2024" name="J. Plant Pathol.">
        <title>Sequence and assembly of the genome of Seiridium unicorne, isolate CBS 538.82, causal agent of cypress canker disease.</title>
        <authorList>
            <person name="Scali E."/>
            <person name="Rocca G.D."/>
            <person name="Danti R."/>
            <person name="Garbelotto M."/>
            <person name="Barberini S."/>
            <person name="Baroncelli R."/>
            <person name="Emiliani G."/>
        </authorList>
    </citation>
    <scope>NUCLEOTIDE SEQUENCE [LARGE SCALE GENOMIC DNA]</scope>
    <source>
        <strain evidence="2 3">BM-138-508</strain>
    </source>
</reference>
<dbReference type="EMBL" id="JARVKF010000396">
    <property type="protein sequence ID" value="KAK9417735.1"/>
    <property type="molecule type" value="Genomic_DNA"/>
</dbReference>
<dbReference type="Gene3D" id="1.10.1040.10">
    <property type="entry name" value="N-(1-d-carboxylethyl)-l-norvaline Dehydrogenase, domain 2"/>
    <property type="match status" value="1"/>
</dbReference>
<keyword evidence="3" id="KW-1185">Reference proteome</keyword>
<protein>
    <submittedName>
        <fullName evidence="2">Phosphogluconate dehydrogenase NAD-binding putative C-terminal domain-containing protein</fullName>
    </submittedName>
</protein>
<evidence type="ECO:0000313" key="2">
    <source>
        <dbReference type="EMBL" id="KAK9417735.1"/>
    </source>
</evidence>
<dbReference type="InterPro" id="IPR008927">
    <property type="entry name" value="6-PGluconate_DH-like_C_sf"/>
</dbReference>
<organism evidence="2 3">
    <name type="scientific">Seiridium unicorne</name>
    <dbReference type="NCBI Taxonomy" id="138068"/>
    <lineage>
        <taxon>Eukaryota</taxon>
        <taxon>Fungi</taxon>
        <taxon>Dikarya</taxon>
        <taxon>Ascomycota</taxon>
        <taxon>Pezizomycotina</taxon>
        <taxon>Sordariomycetes</taxon>
        <taxon>Xylariomycetidae</taxon>
        <taxon>Amphisphaeriales</taxon>
        <taxon>Sporocadaceae</taxon>
        <taxon>Seiridium</taxon>
    </lineage>
</organism>
<gene>
    <name evidence="2" type="ORF">SUNI508_01492</name>
</gene>
<dbReference type="Gene3D" id="3.40.50.720">
    <property type="entry name" value="NAD(P)-binding Rossmann-like Domain"/>
    <property type="match status" value="1"/>
</dbReference>
<evidence type="ECO:0000313" key="3">
    <source>
        <dbReference type="Proteomes" id="UP001408356"/>
    </source>
</evidence>